<dbReference type="GO" id="GO:0032259">
    <property type="term" value="P:methylation"/>
    <property type="evidence" value="ECO:0007669"/>
    <property type="project" value="UniProtKB-KW"/>
</dbReference>
<dbReference type="InterPro" id="IPR018117">
    <property type="entry name" value="C5_DNA_meth_AS"/>
</dbReference>
<dbReference type="PROSITE" id="PS00094">
    <property type="entry name" value="C5_MTASE_1"/>
    <property type="match status" value="1"/>
</dbReference>
<dbReference type="PROSITE" id="PS51679">
    <property type="entry name" value="SAM_MT_C5"/>
    <property type="match status" value="1"/>
</dbReference>
<evidence type="ECO:0000256" key="5">
    <source>
        <dbReference type="RuleBase" id="RU000416"/>
    </source>
</evidence>
<dbReference type="RefSeq" id="WP_049933214.1">
    <property type="nucleotide sequence ID" value="NZ_ATXS01000030.1"/>
</dbReference>
<comment type="similarity">
    <text evidence="5">Belongs to the class I-like SAM-binding methyltransferase superfamily. C5-methyltransferase family.</text>
</comment>
<dbReference type="GO" id="GO:0003677">
    <property type="term" value="F:DNA binding"/>
    <property type="evidence" value="ECO:0007669"/>
    <property type="project" value="TreeGrafter"/>
</dbReference>
<dbReference type="InterPro" id="IPR029063">
    <property type="entry name" value="SAM-dependent_MTases_sf"/>
</dbReference>
<dbReference type="Proteomes" id="UP000193587">
    <property type="component" value="Unassembled WGS sequence"/>
</dbReference>
<sequence length="457" mass="51809">MNSKPSAIDLFCGAGGLSEGLRWAGYDVQWALDHDESAVETYRENHGDHVIQADIRETDPAVDSPNIEPGELDLVAGGPPCPSFSNIGQSKLGSLEDRSVDEDERNLLYLDFLRYVDHFQPRAFVMENVPGMLADTVLVESDTVQESLPSGSGAEIERYPVGKEVPVTDIILEEMESLGYSADWFKIDSADFGVPQHRERLFFIGRQTDGNLPKLEQWRTHRPPTTREKTQRVQVRPELRDDVEETQTTLEDNSSVLPQFKRAWEHKRPHLTVADAIMDLPPISPKGEMPPTRATEYTLPPITPYQEWIRDIPADEEWEDQDLQNHDARWHNHLDLSIYKLLGHGVGWNIGQVSTSLQPYRDDVFQDKYKKQNPAEPASTILAHIQKDGHMFIHPTEARSLSPREAARLQSFKDTYWFPESRTNAYRLIGNAVPPRLAEAVGVAIQQIILSDQYADV</sequence>
<dbReference type="STRING" id="1121945.GCA_000421805_03164"/>
<dbReference type="PANTHER" id="PTHR10629">
    <property type="entry name" value="CYTOSINE-SPECIFIC METHYLTRANSFERASE"/>
    <property type="match status" value="1"/>
</dbReference>
<evidence type="ECO:0000256" key="1">
    <source>
        <dbReference type="ARBA" id="ARBA00011975"/>
    </source>
</evidence>
<dbReference type="GO" id="GO:0003886">
    <property type="term" value="F:DNA (cytosine-5-)-methyltransferase activity"/>
    <property type="evidence" value="ECO:0007669"/>
    <property type="project" value="UniProtKB-EC"/>
</dbReference>
<gene>
    <name evidence="6" type="ORF">B9H04_14470</name>
</gene>
<protein>
    <recommendedName>
        <fullName evidence="1">DNA (cytosine-5-)-methyltransferase</fullName>
        <ecNumber evidence="1">2.1.1.37</ecNumber>
    </recommendedName>
</protein>
<accession>A0A1X4GAE5</accession>
<dbReference type="NCBIfam" id="TIGR00675">
    <property type="entry name" value="dcm"/>
    <property type="match status" value="1"/>
</dbReference>
<name>A0A1X4GAE5_HALEZ</name>
<dbReference type="Gene3D" id="3.90.120.10">
    <property type="entry name" value="DNA Methylase, subunit A, domain 2"/>
    <property type="match status" value="1"/>
</dbReference>
<dbReference type="Gene3D" id="3.40.50.150">
    <property type="entry name" value="Vaccinia Virus protein VP39"/>
    <property type="match status" value="1"/>
</dbReference>
<dbReference type="EC" id="2.1.1.37" evidence="1"/>
<evidence type="ECO:0000313" key="6">
    <source>
        <dbReference type="EMBL" id="OSO94161.1"/>
    </source>
</evidence>
<dbReference type="PANTHER" id="PTHR10629:SF52">
    <property type="entry name" value="DNA (CYTOSINE-5)-METHYLTRANSFERASE 1"/>
    <property type="match status" value="1"/>
</dbReference>
<dbReference type="SUPFAM" id="SSF53335">
    <property type="entry name" value="S-adenosyl-L-methionine-dependent methyltransferases"/>
    <property type="match status" value="1"/>
</dbReference>
<keyword evidence="3 6" id="KW-0808">Transferase</keyword>
<dbReference type="InterPro" id="IPR050390">
    <property type="entry name" value="C5-Methyltransferase"/>
</dbReference>
<organism evidence="6 7">
    <name type="scientific">Halorubrum ezzemoulense DSM 17463</name>
    <dbReference type="NCBI Taxonomy" id="1121945"/>
    <lineage>
        <taxon>Archaea</taxon>
        <taxon>Methanobacteriati</taxon>
        <taxon>Methanobacteriota</taxon>
        <taxon>Stenosarchaea group</taxon>
        <taxon>Halobacteria</taxon>
        <taxon>Halobacteriales</taxon>
        <taxon>Haloferacaceae</taxon>
        <taxon>Halorubrum</taxon>
    </lineage>
</organism>
<dbReference type="GO" id="GO:0044027">
    <property type="term" value="P:negative regulation of gene expression via chromosomal CpG island methylation"/>
    <property type="evidence" value="ECO:0007669"/>
    <property type="project" value="TreeGrafter"/>
</dbReference>
<dbReference type="InterPro" id="IPR001525">
    <property type="entry name" value="C5_MeTfrase"/>
</dbReference>
<evidence type="ECO:0000256" key="3">
    <source>
        <dbReference type="ARBA" id="ARBA00022679"/>
    </source>
</evidence>
<evidence type="ECO:0000256" key="4">
    <source>
        <dbReference type="ARBA" id="ARBA00022691"/>
    </source>
</evidence>
<dbReference type="InterPro" id="IPR031303">
    <property type="entry name" value="C5_meth_CS"/>
</dbReference>
<dbReference type="PROSITE" id="PS00095">
    <property type="entry name" value="C5_MTASE_2"/>
    <property type="match status" value="1"/>
</dbReference>
<dbReference type="AlphaFoldDB" id="A0A1X4GAE5"/>
<proteinExistence type="inferred from homology"/>
<comment type="caution">
    <text evidence="6">The sequence shown here is derived from an EMBL/GenBank/DDBJ whole genome shotgun (WGS) entry which is preliminary data.</text>
</comment>
<reference evidence="6 7" key="1">
    <citation type="submission" date="2017-04" db="EMBL/GenBank/DDBJ databases">
        <title>MLSA of the genus Halorubrum.</title>
        <authorList>
            <person name="De La Haba R."/>
            <person name="Sanchez-Porro C."/>
            <person name="Infante-Dominguez C."/>
            <person name="Ventosa A."/>
        </authorList>
    </citation>
    <scope>NUCLEOTIDE SEQUENCE [LARGE SCALE GENOMIC DNA]</scope>
    <source>
        <strain evidence="6 7">DSM 17463</strain>
    </source>
</reference>
<dbReference type="EMBL" id="NEDJ01000066">
    <property type="protein sequence ID" value="OSO94161.1"/>
    <property type="molecule type" value="Genomic_DNA"/>
</dbReference>
<dbReference type="PRINTS" id="PR00105">
    <property type="entry name" value="C5METTRFRASE"/>
</dbReference>
<keyword evidence="4" id="KW-0949">S-adenosyl-L-methionine</keyword>
<dbReference type="Pfam" id="PF00145">
    <property type="entry name" value="DNA_methylase"/>
    <property type="match status" value="2"/>
</dbReference>
<keyword evidence="2 6" id="KW-0489">Methyltransferase</keyword>
<evidence type="ECO:0000256" key="2">
    <source>
        <dbReference type="ARBA" id="ARBA00022603"/>
    </source>
</evidence>
<evidence type="ECO:0000313" key="7">
    <source>
        <dbReference type="Proteomes" id="UP000193587"/>
    </source>
</evidence>